<keyword evidence="7" id="KW-0915">Sodium</keyword>
<dbReference type="PANTHER" id="PTHR11690:SF288">
    <property type="entry name" value="AMILORIDE-SENSITIVE NA+ CHANNEL-RELATED"/>
    <property type="match status" value="1"/>
</dbReference>
<dbReference type="VEuPathDB" id="VectorBase:MDOMA2_003442"/>
<dbReference type="PRINTS" id="PR01078">
    <property type="entry name" value="AMINACHANNEL"/>
</dbReference>
<comment type="subcellular location">
    <subcellularLocation>
        <location evidence="1">Membrane</location>
        <topology evidence="1">Multi-pass membrane protein</topology>
    </subcellularLocation>
</comment>
<proteinExistence type="inferred from homology"/>
<evidence type="ECO:0000256" key="4">
    <source>
        <dbReference type="ARBA" id="ARBA00022461"/>
    </source>
</evidence>
<dbReference type="InterPro" id="IPR001873">
    <property type="entry name" value="ENaC"/>
</dbReference>
<dbReference type="Pfam" id="PF00858">
    <property type="entry name" value="ASC"/>
    <property type="match status" value="1"/>
</dbReference>
<evidence type="ECO:0000256" key="1">
    <source>
        <dbReference type="ARBA" id="ARBA00004141"/>
    </source>
</evidence>
<evidence type="ECO:0000256" key="10">
    <source>
        <dbReference type="ARBA" id="ARBA00023201"/>
    </source>
</evidence>
<evidence type="ECO:0000313" key="14">
    <source>
        <dbReference type="EnsemblMetazoa" id="MDOA012895-PA"/>
    </source>
</evidence>
<evidence type="ECO:0000256" key="3">
    <source>
        <dbReference type="ARBA" id="ARBA00022448"/>
    </source>
</evidence>
<dbReference type="GO" id="GO:0005886">
    <property type="term" value="C:plasma membrane"/>
    <property type="evidence" value="ECO:0007669"/>
    <property type="project" value="TreeGrafter"/>
</dbReference>
<dbReference type="Gene3D" id="1.10.287.770">
    <property type="entry name" value="YojJ-like"/>
    <property type="match status" value="1"/>
</dbReference>
<dbReference type="KEGG" id="mde:101888059"/>
<evidence type="ECO:0000256" key="6">
    <source>
        <dbReference type="ARBA" id="ARBA00022989"/>
    </source>
</evidence>
<dbReference type="AlphaFoldDB" id="A0A1I8N997"/>
<comment type="similarity">
    <text evidence="2 12">Belongs to the amiloride-sensitive sodium channel (TC 1.A.6) family.</text>
</comment>
<reference evidence="14" key="1">
    <citation type="submission" date="2020-05" db="UniProtKB">
        <authorList>
            <consortium name="EnsemblMetazoa"/>
        </authorList>
    </citation>
    <scope>IDENTIFICATION</scope>
    <source>
        <strain evidence="14">Aabys</strain>
    </source>
</reference>
<dbReference type="eggNOG" id="KOG4294">
    <property type="taxonomic scope" value="Eukaryota"/>
</dbReference>
<feature type="transmembrane region" description="Helical" evidence="13">
    <location>
        <begin position="471"/>
        <end position="495"/>
    </location>
</feature>
<dbReference type="OrthoDB" id="5985572at2759"/>
<dbReference type="EnsemblMetazoa" id="MDOA012895-RA">
    <property type="protein sequence ID" value="MDOA012895-PA"/>
    <property type="gene ID" value="MDOA012895"/>
</dbReference>
<name>A0A1I8N997_MUSDO</name>
<gene>
    <name evidence="14" type="primary">101888059</name>
</gene>
<evidence type="ECO:0008006" key="15">
    <source>
        <dbReference type="Google" id="ProtNLM"/>
    </source>
</evidence>
<evidence type="ECO:0000256" key="13">
    <source>
        <dbReference type="SAM" id="Phobius"/>
    </source>
</evidence>
<dbReference type="Gene3D" id="2.60.470.10">
    <property type="entry name" value="Acid-sensing ion channels like domains"/>
    <property type="match status" value="1"/>
</dbReference>
<evidence type="ECO:0000256" key="2">
    <source>
        <dbReference type="ARBA" id="ARBA00007193"/>
    </source>
</evidence>
<keyword evidence="8 12" id="KW-0406">Ion transport</keyword>
<keyword evidence="3 12" id="KW-0813">Transport</keyword>
<evidence type="ECO:0000256" key="7">
    <source>
        <dbReference type="ARBA" id="ARBA00023053"/>
    </source>
</evidence>
<dbReference type="PANTHER" id="PTHR11690">
    <property type="entry name" value="AMILORIDE-SENSITIVE SODIUM CHANNEL-RELATED"/>
    <property type="match status" value="1"/>
</dbReference>
<evidence type="ECO:0000256" key="11">
    <source>
        <dbReference type="ARBA" id="ARBA00023303"/>
    </source>
</evidence>
<evidence type="ECO:0000256" key="5">
    <source>
        <dbReference type="ARBA" id="ARBA00022692"/>
    </source>
</evidence>
<keyword evidence="4 12" id="KW-0894">Sodium channel</keyword>
<organism evidence="14">
    <name type="scientific">Musca domestica</name>
    <name type="common">House fly</name>
    <dbReference type="NCBI Taxonomy" id="7370"/>
    <lineage>
        <taxon>Eukaryota</taxon>
        <taxon>Metazoa</taxon>
        <taxon>Ecdysozoa</taxon>
        <taxon>Arthropoda</taxon>
        <taxon>Hexapoda</taxon>
        <taxon>Insecta</taxon>
        <taxon>Pterygota</taxon>
        <taxon>Neoptera</taxon>
        <taxon>Endopterygota</taxon>
        <taxon>Diptera</taxon>
        <taxon>Brachycera</taxon>
        <taxon>Muscomorpha</taxon>
        <taxon>Muscoidea</taxon>
        <taxon>Muscidae</taxon>
        <taxon>Musca</taxon>
    </lineage>
</organism>
<keyword evidence="11 12" id="KW-0407">Ion channel</keyword>
<keyword evidence="5 12" id="KW-0812">Transmembrane</keyword>
<feature type="transmembrane region" description="Helical" evidence="13">
    <location>
        <begin position="49"/>
        <end position="75"/>
    </location>
</feature>
<evidence type="ECO:0000256" key="12">
    <source>
        <dbReference type="RuleBase" id="RU000679"/>
    </source>
</evidence>
<dbReference type="GO" id="GO:0015280">
    <property type="term" value="F:ligand-gated sodium channel activity"/>
    <property type="evidence" value="ECO:0007669"/>
    <property type="project" value="TreeGrafter"/>
</dbReference>
<keyword evidence="6 13" id="KW-1133">Transmembrane helix</keyword>
<accession>A0A1I8N997</accession>
<protein>
    <recommendedName>
        <fullName evidence="15">Amiloride-sensitive sodium channel</fullName>
    </recommendedName>
</protein>
<evidence type="ECO:0000256" key="8">
    <source>
        <dbReference type="ARBA" id="ARBA00023065"/>
    </source>
</evidence>
<dbReference type="VEuPathDB" id="VectorBase:MDOA012895"/>
<keyword evidence="10 12" id="KW-0739">Sodium transport</keyword>
<sequence>MPAPASSSLANVLLLYEAAKETLVEYFQKTSLNGFGLLYYIRRRKYQRLFWFMFILMGISFAIFVCMSTMSSFLADPTVTTLDPQEHSVWDVPFPSIAVCSHNKLSRSAMRQFAHNMSRGSFDMPLYNYWYEKLKLFAGFFNTDSIDFDEAQSLQNVLDRMSRKPFNVARVLKDLAPKCKDLLLECYWSGQAIDCEKELQLVAFSRGYCCVFNYQFERTEETYYYANQSGSDTGLILLLNASTNDYFYAEESLTGFTLLIFGKQKIADTSIGHMGLIQINANDDIHVRLKLVSQITTNEVRNHPVAKRGCYFPNEEKVGAYGQADCLMKCKVRSMESLCNCIPFYVYDEKKNVTDRTPVQCSLEHTECLERYRITWQTYKPPVEMMNEHLEAELIDSLSCPECLPACTYYRYNFYKAKSSLKDTPDSMNYIHSNIRSLNDVSLVKIYYPTPYGTRYQKNVLYNWYQMLSNIGGVIGICMGCSLISGIEVIYFVFIRLTENFMKLRANRR</sequence>
<evidence type="ECO:0000256" key="9">
    <source>
        <dbReference type="ARBA" id="ARBA00023136"/>
    </source>
</evidence>
<keyword evidence="9 13" id="KW-0472">Membrane</keyword>